<name>A0ABX2PUR3_9RHOB</name>
<keyword evidence="4" id="KW-0456">Lyase</keyword>
<comment type="caution">
    <text evidence="6">The sequence shown here is derived from an EMBL/GenBank/DDBJ whole genome shotgun (WGS) entry which is preliminary data.</text>
</comment>
<evidence type="ECO:0000256" key="3">
    <source>
        <dbReference type="ARBA" id="ARBA00022833"/>
    </source>
</evidence>
<dbReference type="SUPFAM" id="SSF51316">
    <property type="entry name" value="Mss4-like"/>
    <property type="match status" value="1"/>
</dbReference>
<dbReference type="EMBL" id="JABXWT010000016">
    <property type="protein sequence ID" value="NVO57930.1"/>
    <property type="molecule type" value="Genomic_DNA"/>
</dbReference>
<dbReference type="RefSeq" id="WP_176866994.1">
    <property type="nucleotide sequence ID" value="NZ_JABXWT010000016.1"/>
</dbReference>
<evidence type="ECO:0000256" key="4">
    <source>
        <dbReference type="ARBA" id="ARBA00023239"/>
    </source>
</evidence>
<dbReference type="Pfam" id="PF04828">
    <property type="entry name" value="GFA"/>
    <property type="match status" value="1"/>
</dbReference>
<evidence type="ECO:0000313" key="7">
    <source>
        <dbReference type="Proteomes" id="UP000630805"/>
    </source>
</evidence>
<dbReference type="Gene3D" id="3.90.1590.10">
    <property type="entry name" value="glutathione-dependent formaldehyde- activating enzyme (gfa)"/>
    <property type="match status" value="1"/>
</dbReference>
<keyword evidence="3" id="KW-0862">Zinc</keyword>
<evidence type="ECO:0000256" key="1">
    <source>
        <dbReference type="ARBA" id="ARBA00005495"/>
    </source>
</evidence>
<evidence type="ECO:0000259" key="5">
    <source>
        <dbReference type="PROSITE" id="PS51891"/>
    </source>
</evidence>
<keyword evidence="7" id="KW-1185">Reference proteome</keyword>
<evidence type="ECO:0000313" key="6">
    <source>
        <dbReference type="EMBL" id="NVO57930.1"/>
    </source>
</evidence>
<protein>
    <submittedName>
        <fullName evidence="6">GFA family protein</fullName>
    </submittedName>
</protein>
<dbReference type="Proteomes" id="UP000630805">
    <property type="component" value="Unassembled WGS sequence"/>
</dbReference>
<proteinExistence type="inferred from homology"/>
<gene>
    <name evidence="6" type="ORF">HW561_19200</name>
</gene>
<evidence type="ECO:0000256" key="2">
    <source>
        <dbReference type="ARBA" id="ARBA00022723"/>
    </source>
</evidence>
<sequence length="153" mass="16720">MKNEANLITGGCQCGAVRYRVASLGRSSVCHCRMCQRAFGAFYAPLVIANRLEWTSGTRRLFASSNVSQRGFCGDCGTPLSLENFDDDLLEIATGTLDNPEIAPPTLQINYRYRCSFADGIGKLPEPETNMVADNDAWNAKVVSLQSQGEDDD</sequence>
<reference evidence="6 7" key="1">
    <citation type="submission" date="2020-06" db="EMBL/GenBank/DDBJ databases">
        <authorList>
            <person name="Cao W.R."/>
        </authorList>
    </citation>
    <scope>NUCLEOTIDE SEQUENCE [LARGE SCALE GENOMIC DNA]</scope>
    <source>
        <strain evidence="6 7">B1Z28</strain>
    </source>
</reference>
<dbReference type="InterPro" id="IPR006913">
    <property type="entry name" value="CENP-V/GFA"/>
</dbReference>
<dbReference type="PROSITE" id="PS51891">
    <property type="entry name" value="CENP_V_GFA"/>
    <property type="match status" value="1"/>
</dbReference>
<feature type="domain" description="CENP-V/GFA" evidence="5">
    <location>
        <begin position="8"/>
        <end position="112"/>
    </location>
</feature>
<dbReference type="PANTHER" id="PTHR33337:SF40">
    <property type="entry name" value="CENP-V_GFA DOMAIN-CONTAINING PROTEIN-RELATED"/>
    <property type="match status" value="1"/>
</dbReference>
<comment type="similarity">
    <text evidence="1">Belongs to the Gfa family.</text>
</comment>
<accession>A0ABX2PUR3</accession>
<keyword evidence="2" id="KW-0479">Metal-binding</keyword>
<dbReference type="PANTHER" id="PTHR33337">
    <property type="entry name" value="GFA DOMAIN-CONTAINING PROTEIN"/>
    <property type="match status" value="1"/>
</dbReference>
<organism evidence="6 7">
    <name type="scientific">Ruegeria haliotis</name>
    <dbReference type="NCBI Taxonomy" id="2747601"/>
    <lineage>
        <taxon>Bacteria</taxon>
        <taxon>Pseudomonadati</taxon>
        <taxon>Pseudomonadota</taxon>
        <taxon>Alphaproteobacteria</taxon>
        <taxon>Rhodobacterales</taxon>
        <taxon>Roseobacteraceae</taxon>
        <taxon>Ruegeria</taxon>
    </lineage>
</organism>
<dbReference type="InterPro" id="IPR011057">
    <property type="entry name" value="Mss4-like_sf"/>
</dbReference>